<proteinExistence type="predicted"/>
<dbReference type="Proteomes" id="UP000666562">
    <property type="component" value="Unassembled WGS sequence"/>
</dbReference>
<gene>
    <name evidence="1" type="ORF">HA142_06355</name>
</gene>
<evidence type="ECO:0000313" key="2">
    <source>
        <dbReference type="Proteomes" id="UP000666562"/>
    </source>
</evidence>
<dbReference type="AlphaFoldDB" id="A0A8I1X1A1"/>
<dbReference type="RefSeq" id="WP_100883824.1">
    <property type="nucleotide sequence ID" value="NZ_JAAORC010000002.1"/>
</dbReference>
<dbReference type="EMBL" id="JAAORC010000002">
    <property type="protein sequence ID" value="MBO8223132.1"/>
    <property type="molecule type" value="Genomic_DNA"/>
</dbReference>
<accession>A0A8I1X1A1</accession>
<reference evidence="1" key="1">
    <citation type="submission" date="2020-03" db="EMBL/GenBank/DDBJ databases">
        <title>Genome differentiation and subclade ecological adaptation of Prochlorococcus HLII clade in the global ocean.</title>
        <authorList>
            <person name="Yan W."/>
            <person name="Fen X."/>
            <person name="Zhang W."/>
        </authorList>
    </citation>
    <scope>NUCLEOTIDE SEQUENCE</scope>
    <source>
        <strain evidence="1">XMU1401</strain>
    </source>
</reference>
<name>A0A8I1X1A1_PROMR</name>
<sequence length="67" mass="7746">MEFLEGFLVTDIYLVIGYKLPTIQLPQLFHKLHGMGRDDSAKALLKIPSKLQGHCLMRITPIRFFMN</sequence>
<organism evidence="1 2">
    <name type="scientific">Prochlorococcus marinus str. XMU1401</name>
    <dbReference type="NCBI Taxonomy" id="2052594"/>
    <lineage>
        <taxon>Bacteria</taxon>
        <taxon>Bacillati</taxon>
        <taxon>Cyanobacteriota</taxon>
        <taxon>Cyanophyceae</taxon>
        <taxon>Synechococcales</taxon>
        <taxon>Prochlorococcaceae</taxon>
        <taxon>Prochlorococcus</taxon>
    </lineage>
</organism>
<comment type="caution">
    <text evidence="1">The sequence shown here is derived from an EMBL/GenBank/DDBJ whole genome shotgun (WGS) entry which is preliminary data.</text>
</comment>
<evidence type="ECO:0000313" key="1">
    <source>
        <dbReference type="EMBL" id="MBO8223132.1"/>
    </source>
</evidence>
<protein>
    <submittedName>
        <fullName evidence="1">Uncharacterized protein</fullName>
    </submittedName>
</protein>